<dbReference type="RefSeq" id="WP_075832201.1">
    <property type="nucleotide sequence ID" value="NZ_MSTI01000068.1"/>
</dbReference>
<dbReference type="Pfam" id="PF16884">
    <property type="entry name" value="ADH_N_2"/>
    <property type="match status" value="1"/>
</dbReference>
<dbReference type="InterPro" id="IPR013149">
    <property type="entry name" value="ADH-like_C"/>
</dbReference>
<dbReference type="Proteomes" id="UP000186607">
    <property type="component" value="Unassembled WGS sequence"/>
</dbReference>
<dbReference type="AlphaFoldDB" id="A0A1U7NZJ5"/>
<sequence length="344" mass="36008">MTSSEQTTPEKTMSREVQLAARPQGAPKDSDFALVDRELGQPGDGEVLVRNLFLSVDPYMRGRMNDVKSYTPPFALNETMTGGAVGEVIASNGDGLSVGDLVLHDQGWRTHALLPAKAARKVDAMDGVSPSAYLGILGMPGLTAYAGLLDVAAFKEGNVVFVSGAAGAVGSAVGQIARLKGAARVIGSAGSAEKVAHLTDKLGFDAAFNYKDGPVNKLLREAAPDGIDVYFDNVGGDHLEAALFAFNPFGRAALCGAISQYNATEPASAPRNLALAIGRQLTLKGFIVSSYSHLFSQFVQEVGGWIASGELHYDETVVEGIDGMPGAFMGLLEGQNTGKMVVKL</sequence>
<feature type="domain" description="Enoyl reductase (ER)" evidence="3">
    <location>
        <begin position="25"/>
        <end position="342"/>
    </location>
</feature>
<dbReference type="GO" id="GO:0016628">
    <property type="term" value="F:oxidoreductase activity, acting on the CH-CH group of donors, NAD or NADP as acceptor"/>
    <property type="evidence" value="ECO:0007669"/>
    <property type="project" value="InterPro"/>
</dbReference>
<dbReference type="Gene3D" id="3.40.50.720">
    <property type="entry name" value="NAD(P)-binding Rossmann-like Domain"/>
    <property type="match status" value="1"/>
</dbReference>
<dbReference type="PANTHER" id="PTHR43205">
    <property type="entry name" value="PROSTAGLANDIN REDUCTASE"/>
    <property type="match status" value="1"/>
</dbReference>
<accession>A0A1U7NZJ5</accession>
<gene>
    <name evidence="4" type="ORF">BOO71_0006103</name>
</gene>
<dbReference type="STRING" id="249408.BOO71_0006103"/>
<evidence type="ECO:0000313" key="5">
    <source>
        <dbReference type="Proteomes" id="UP000186607"/>
    </source>
</evidence>
<dbReference type="SUPFAM" id="SSF50129">
    <property type="entry name" value="GroES-like"/>
    <property type="match status" value="1"/>
</dbReference>
<dbReference type="Pfam" id="PF00107">
    <property type="entry name" value="ADH_zinc_N"/>
    <property type="match status" value="1"/>
</dbReference>
<dbReference type="InterPro" id="IPR041694">
    <property type="entry name" value="ADH_N_2"/>
</dbReference>
<reference evidence="4 5" key="1">
    <citation type="submission" date="2017-01" db="EMBL/GenBank/DDBJ databases">
        <title>Genome Analysis of Deinococcus marmoris KOPRI26562.</title>
        <authorList>
            <person name="Kim J.H."/>
            <person name="Oh H.-M."/>
        </authorList>
    </citation>
    <scope>NUCLEOTIDE SEQUENCE [LARGE SCALE GENOMIC DNA]</scope>
    <source>
        <strain evidence="4 5">KOPRI26562</strain>
    </source>
</reference>
<dbReference type="InterPro" id="IPR011032">
    <property type="entry name" value="GroES-like_sf"/>
</dbReference>
<dbReference type="CDD" id="cd05288">
    <property type="entry name" value="PGDH"/>
    <property type="match status" value="1"/>
</dbReference>
<dbReference type="FunFam" id="3.40.50.720:FF:000121">
    <property type="entry name" value="Prostaglandin reductase 2"/>
    <property type="match status" value="1"/>
</dbReference>
<dbReference type="InterPro" id="IPR020843">
    <property type="entry name" value="ER"/>
</dbReference>
<comment type="caution">
    <text evidence="4">The sequence shown here is derived from an EMBL/GenBank/DDBJ whole genome shotgun (WGS) entry which is preliminary data.</text>
</comment>
<dbReference type="Gene3D" id="3.90.180.10">
    <property type="entry name" value="Medium-chain alcohol dehydrogenases, catalytic domain"/>
    <property type="match status" value="1"/>
</dbReference>
<dbReference type="SMART" id="SM00829">
    <property type="entry name" value="PKS_ER"/>
    <property type="match status" value="1"/>
</dbReference>
<evidence type="ECO:0000256" key="1">
    <source>
        <dbReference type="ARBA" id="ARBA00023002"/>
    </source>
</evidence>
<dbReference type="InterPro" id="IPR036291">
    <property type="entry name" value="NAD(P)-bd_dom_sf"/>
</dbReference>
<evidence type="ECO:0000313" key="4">
    <source>
        <dbReference type="EMBL" id="OLV18336.1"/>
    </source>
</evidence>
<feature type="region of interest" description="Disordered" evidence="2">
    <location>
        <begin position="1"/>
        <end position="29"/>
    </location>
</feature>
<name>A0A1U7NZJ5_9DEIO</name>
<evidence type="ECO:0000256" key="2">
    <source>
        <dbReference type="SAM" id="MobiDB-lite"/>
    </source>
</evidence>
<proteinExistence type="predicted"/>
<dbReference type="eggNOG" id="COG2130">
    <property type="taxonomic scope" value="Bacteria"/>
</dbReference>
<dbReference type="EMBL" id="MSTI01000068">
    <property type="protein sequence ID" value="OLV18336.1"/>
    <property type="molecule type" value="Genomic_DNA"/>
</dbReference>
<dbReference type="InterPro" id="IPR045010">
    <property type="entry name" value="MDR_fam"/>
</dbReference>
<keyword evidence="1" id="KW-0560">Oxidoreductase</keyword>
<evidence type="ECO:0000259" key="3">
    <source>
        <dbReference type="SMART" id="SM00829"/>
    </source>
</evidence>
<organism evidence="4 5">
    <name type="scientific">Deinococcus marmoris</name>
    <dbReference type="NCBI Taxonomy" id="249408"/>
    <lineage>
        <taxon>Bacteria</taxon>
        <taxon>Thermotogati</taxon>
        <taxon>Deinococcota</taxon>
        <taxon>Deinococci</taxon>
        <taxon>Deinococcales</taxon>
        <taxon>Deinococcaceae</taxon>
        <taxon>Deinococcus</taxon>
    </lineage>
</organism>
<keyword evidence="5" id="KW-1185">Reference proteome</keyword>
<dbReference type="PANTHER" id="PTHR43205:SF7">
    <property type="entry name" value="PROSTAGLANDIN REDUCTASE 1"/>
    <property type="match status" value="1"/>
</dbReference>
<feature type="compositionally biased region" description="Polar residues" evidence="2">
    <location>
        <begin position="1"/>
        <end position="11"/>
    </location>
</feature>
<protein>
    <submittedName>
        <fullName evidence="4">Oxidoreductase YncB</fullName>
    </submittedName>
</protein>
<dbReference type="SUPFAM" id="SSF51735">
    <property type="entry name" value="NAD(P)-binding Rossmann-fold domains"/>
    <property type="match status" value="1"/>
</dbReference>